<dbReference type="SUPFAM" id="SSF49777">
    <property type="entry name" value="PEBP-like"/>
    <property type="match status" value="1"/>
</dbReference>
<organism evidence="3 4">
    <name type="scientific">Cudoniella acicularis</name>
    <dbReference type="NCBI Taxonomy" id="354080"/>
    <lineage>
        <taxon>Eukaryota</taxon>
        <taxon>Fungi</taxon>
        <taxon>Dikarya</taxon>
        <taxon>Ascomycota</taxon>
        <taxon>Pezizomycotina</taxon>
        <taxon>Leotiomycetes</taxon>
        <taxon>Helotiales</taxon>
        <taxon>Tricladiaceae</taxon>
        <taxon>Cudoniella</taxon>
    </lineage>
</organism>
<keyword evidence="1" id="KW-0560">Oxidoreductase</keyword>
<evidence type="ECO:0000313" key="4">
    <source>
        <dbReference type="Proteomes" id="UP000566819"/>
    </source>
</evidence>
<dbReference type="GO" id="GO:0004777">
    <property type="term" value="F:succinate-semialdehyde dehydrogenase (NAD+) activity"/>
    <property type="evidence" value="ECO:0007669"/>
    <property type="project" value="TreeGrafter"/>
</dbReference>
<evidence type="ECO:0000313" key="3">
    <source>
        <dbReference type="EMBL" id="KAF4624216.1"/>
    </source>
</evidence>
<dbReference type="InterPro" id="IPR036610">
    <property type="entry name" value="PEBP-like_sf"/>
</dbReference>
<evidence type="ECO:0000259" key="2">
    <source>
        <dbReference type="Pfam" id="PF00171"/>
    </source>
</evidence>
<dbReference type="InterPro" id="IPR049556">
    <property type="entry name" value="PhiB"/>
</dbReference>
<comment type="caution">
    <text evidence="3">The sequence shown here is derived from an EMBL/GenBank/DDBJ whole genome shotgun (WGS) entry which is preliminary data.</text>
</comment>
<evidence type="ECO:0000256" key="1">
    <source>
        <dbReference type="ARBA" id="ARBA00023002"/>
    </source>
</evidence>
<gene>
    <name evidence="3" type="ORF">G7Y89_g13956</name>
</gene>
<dbReference type="InterPro" id="IPR050740">
    <property type="entry name" value="Aldehyde_DH_Superfamily"/>
</dbReference>
<proteinExistence type="predicted"/>
<dbReference type="CDD" id="cd00457">
    <property type="entry name" value="PEBP"/>
    <property type="match status" value="1"/>
</dbReference>
<dbReference type="Pfam" id="PF01161">
    <property type="entry name" value="PBP"/>
    <property type="match status" value="1"/>
</dbReference>
<dbReference type="PANTHER" id="PTHR43353">
    <property type="entry name" value="SUCCINATE-SEMIALDEHYDE DEHYDROGENASE, MITOCHONDRIAL"/>
    <property type="match status" value="1"/>
</dbReference>
<dbReference type="SUPFAM" id="SSF53720">
    <property type="entry name" value="ALDH-like"/>
    <property type="match status" value="1"/>
</dbReference>
<dbReference type="EMBL" id="JAAMPI010001733">
    <property type="protein sequence ID" value="KAF4624216.1"/>
    <property type="molecule type" value="Genomic_DNA"/>
</dbReference>
<dbReference type="InterPro" id="IPR016163">
    <property type="entry name" value="Ald_DH_C"/>
</dbReference>
<dbReference type="PANTHER" id="PTHR43353:SF6">
    <property type="entry name" value="CYTOPLASMIC ALDEHYDE DEHYDROGENASE (EUROFUNG)"/>
    <property type="match status" value="1"/>
</dbReference>
<dbReference type="Proteomes" id="UP000566819">
    <property type="component" value="Unassembled WGS sequence"/>
</dbReference>
<feature type="domain" description="Aldehyde dehydrogenase" evidence="2">
    <location>
        <begin position="110"/>
        <end position="240"/>
    </location>
</feature>
<keyword evidence="4" id="KW-1185">Reference proteome</keyword>
<dbReference type="AlphaFoldDB" id="A0A8H4R8T0"/>
<reference evidence="3 4" key="1">
    <citation type="submission" date="2020-03" db="EMBL/GenBank/DDBJ databases">
        <title>Draft Genome Sequence of Cudoniella acicularis.</title>
        <authorList>
            <person name="Buettner E."/>
            <person name="Kellner H."/>
        </authorList>
    </citation>
    <scope>NUCLEOTIDE SEQUENCE [LARGE SCALE GENOMIC DNA]</scope>
    <source>
        <strain evidence="3 4">DSM 108380</strain>
    </source>
</reference>
<accession>A0A8H4R8T0</accession>
<dbReference type="Gene3D" id="3.40.605.10">
    <property type="entry name" value="Aldehyde Dehydrogenase, Chain A, domain 1"/>
    <property type="match status" value="3"/>
</dbReference>
<dbReference type="InterPro" id="IPR008914">
    <property type="entry name" value="PEBP"/>
</dbReference>
<feature type="domain" description="Aldehyde dehydrogenase" evidence="2">
    <location>
        <begin position="253"/>
        <end position="346"/>
    </location>
</feature>
<dbReference type="InterPro" id="IPR016162">
    <property type="entry name" value="Ald_DH_N"/>
</dbReference>
<dbReference type="InterPro" id="IPR016161">
    <property type="entry name" value="Ald_DH/histidinol_DH"/>
</dbReference>
<sequence length="669" mass="71649">MEGSRKLPINRIYTSEREALNSPASMAQKVSNFADPSVIPLIINNDAVITSTKFNIISPTTGKVLYQSSSASVQEVNQAVAAAETAFPQWSNQKPNARRALLWKVADTMNSPFILGMRAVAFPLAAGNTVILKGSELSPKSFWALGEIFCKAGMPKGCVNVIYHRASDAQEVTTALIAHPGVKKLSFTGSTQVGSAIASTAGKFVKPVLLELGGKASCIILDDAELQSAATGCLIGAFTNVYNPNFRKGGLAASMRPVVLGEVTKSMDIYYTESFGSLVSLFEVETEVEAIKLANDTEYGLTASVYTNSLAREMRVAKKIQSGAVHINLFTIHDEPALPYGGVKKSPEQAVGIFGSSFVDVGHGGIVLPLDVLGRAGAHRGQWLVAVLNVSNQAFLCVVHQRDVRAVVGPEIRRNLQAEQGICVRRRQLVEVKPAHQGNLAARLAQGAQLVLGLQEVVAGCGRSSLPNMDTFERTVAYLTRNQKGRDAKLFTKGPAFTSHPSPTLLITSPDCGSSESTFDINHTEDGDGLFPTLTWTLPPTIDASTIVEYLLVIEDADAPIIPTPALHGAVYRIPASKTGIEQGDLEKAGKGKGELRGGLRFAKTLAGAVYGAPMPLRGHGPHRYFYQVVALNEELGKMSTLAKRDQLAKECEGKVVGWGEWIGVAERK</sequence>
<protein>
    <recommendedName>
        <fullName evidence="2">Aldehyde dehydrogenase domain-containing protein</fullName>
    </recommendedName>
</protein>
<dbReference type="InterPro" id="IPR015590">
    <property type="entry name" value="Aldehyde_DH_dom"/>
</dbReference>
<dbReference type="Gene3D" id="3.40.309.10">
    <property type="entry name" value="Aldehyde Dehydrogenase, Chain A, domain 2"/>
    <property type="match status" value="2"/>
</dbReference>
<name>A0A8H4R8T0_9HELO</name>
<dbReference type="Pfam" id="PF00171">
    <property type="entry name" value="Aldedh"/>
    <property type="match status" value="2"/>
</dbReference>
<dbReference type="OrthoDB" id="10251855at2759"/>
<dbReference type="Gene3D" id="3.90.280.10">
    <property type="entry name" value="PEBP-like"/>
    <property type="match status" value="1"/>
</dbReference>
<dbReference type="GO" id="GO:0009450">
    <property type="term" value="P:gamma-aminobutyric acid catabolic process"/>
    <property type="evidence" value="ECO:0007669"/>
    <property type="project" value="TreeGrafter"/>
</dbReference>